<gene>
    <name evidence="2" type="primary">gspH</name>
    <name evidence="2" type="ORF">ASN18_1072</name>
</gene>
<proteinExistence type="predicted"/>
<dbReference type="NCBIfam" id="TIGR02532">
    <property type="entry name" value="IV_pilin_GFxxxE"/>
    <property type="match status" value="1"/>
</dbReference>
<dbReference type="Pfam" id="PF07963">
    <property type="entry name" value="N_methyl"/>
    <property type="match status" value="1"/>
</dbReference>
<dbReference type="PROSITE" id="PS00409">
    <property type="entry name" value="PROKAR_NTER_METHYL"/>
    <property type="match status" value="1"/>
</dbReference>
<accession>A0ABR5SIA6</accession>
<feature type="transmembrane region" description="Helical" evidence="1">
    <location>
        <begin position="12"/>
        <end position="31"/>
    </location>
</feature>
<keyword evidence="1" id="KW-0812">Transmembrane</keyword>
<organism evidence="2 3">
    <name type="scientific">Candidatus Magnetominusculus xianensis</name>
    <dbReference type="NCBI Taxonomy" id="1748249"/>
    <lineage>
        <taxon>Bacteria</taxon>
        <taxon>Pseudomonadati</taxon>
        <taxon>Nitrospirota</taxon>
        <taxon>Nitrospiria</taxon>
        <taxon>Nitrospirales</taxon>
        <taxon>Nitrospiraceae</taxon>
        <taxon>Candidatus Magnetominusculus</taxon>
    </lineage>
</organism>
<reference evidence="2 3" key="1">
    <citation type="submission" date="2015-11" db="EMBL/GenBank/DDBJ databases">
        <authorList>
            <person name="Lin W."/>
        </authorList>
    </citation>
    <scope>NUCLEOTIDE SEQUENCE [LARGE SCALE GENOMIC DNA]</scope>
    <source>
        <strain evidence="2 3">HCH-1</strain>
    </source>
</reference>
<comment type="caution">
    <text evidence="2">The sequence shown here is derived from an EMBL/GenBank/DDBJ whole genome shotgun (WGS) entry which is preliminary data.</text>
</comment>
<keyword evidence="3" id="KW-1185">Reference proteome</keyword>
<keyword evidence="1" id="KW-1133">Transmembrane helix</keyword>
<dbReference type="SUPFAM" id="SSF54523">
    <property type="entry name" value="Pili subunits"/>
    <property type="match status" value="1"/>
</dbReference>
<dbReference type="InterPro" id="IPR012902">
    <property type="entry name" value="N_methyl_site"/>
</dbReference>
<dbReference type="Proteomes" id="UP000060487">
    <property type="component" value="Unassembled WGS sequence"/>
</dbReference>
<dbReference type="RefSeq" id="WP_236861533.1">
    <property type="nucleotide sequence ID" value="NZ_LNQR01000034.1"/>
</dbReference>
<dbReference type="Gene3D" id="3.30.700.10">
    <property type="entry name" value="Glycoprotein, Type 4 Pilin"/>
    <property type="match status" value="1"/>
</dbReference>
<evidence type="ECO:0000313" key="2">
    <source>
        <dbReference type="EMBL" id="KWT90988.1"/>
    </source>
</evidence>
<evidence type="ECO:0000256" key="1">
    <source>
        <dbReference type="SAM" id="Phobius"/>
    </source>
</evidence>
<dbReference type="EMBL" id="LNQR01000034">
    <property type="protein sequence ID" value="KWT90988.1"/>
    <property type="molecule type" value="Genomic_DNA"/>
</dbReference>
<sequence>MRRQEGFTLIELLIVTALIAVVLAVAVPFSIHMYKRYASSLDAERLLILVTQIQREAFLTGQEIYIKAVDGILYANDVPWPIVDKSDEMNPNPPLSAYVSMERPVMFFNNGTTSGGNIDVYVKDIKFTVEIFAPLGNISMN</sequence>
<keyword evidence="1" id="KW-0472">Membrane</keyword>
<dbReference type="InterPro" id="IPR045584">
    <property type="entry name" value="Pilin-like"/>
</dbReference>
<name>A0ABR5SIA6_9BACT</name>
<protein>
    <submittedName>
        <fullName evidence="2">Type II secretion system protein H</fullName>
    </submittedName>
</protein>
<evidence type="ECO:0000313" key="3">
    <source>
        <dbReference type="Proteomes" id="UP000060487"/>
    </source>
</evidence>